<dbReference type="GO" id="GO:0004497">
    <property type="term" value="F:monooxygenase activity"/>
    <property type="evidence" value="ECO:0007669"/>
    <property type="project" value="UniProtKB-KW"/>
</dbReference>
<name>A0ABX8ADR8_9BRAD</name>
<evidence type="ECO:0000259" key="1">
    <source>
        <dbReference type="PROSITE" id="PS51725"/>
    </source>
</evidence>
<feature type="domain" description="ABM" evidence="1">
    <location>
        <begin position="2"/>
        <end position="92"/>
    </location>
</feature>
<protein>
    <submittedName>
        <fullName evidence="2">Antibiotic biosynthesis monooxygenase</fullName>
    </submittedName>
</protein>
<dbReference type="Pfam" id="PF03992">
    <property type="entry name" value="ABM"/>
    <property type="match status" value="1"/>
</dbReference>
<sequence length="126" mass="13722">MITELAILRIRSDAHAGFEAAFARVAPLLARAEGHVWHRLVATADHDDFYLLEVAWRDLAAHTEHFEPSSAHTEFMEVLGPFLVDEPVVIHVPTATRLGAVQDEDASGDAALPSLLTARAHHSLSG</sequence>
<keyword evidence="3" id="KW-1185">Reference proteome</keyword>
<evidence type="ECO:0000313" key="2">
    <source>
        <dbReference type="EMBL" id="QUS41911.1"/>
    </source>
</evidence>
<proteinExistence type="predicted"/>
<organism evidence="2 3">
    <name type="scientific">Tardiphaga alba</name>
    <dbReference type="NCBI Taxonomy" id="340268"/>
    <lineage>
        <taxon>Bacteria</taxon>
        <taxon>Pseudomonadati</taxon>
        <taxon>Pseudomonadota</taxon>
        <taxon>Alphaproteobacteria</taxon>
        <taxon>Hyphomicrobiales</taxon>
        <taxon>Nitrobacteraceae</taxon>
        <taxon>Tardiphaga</taxon>
    </lineage>
</organism>
<dbReference type="PROSITE" id="PS51725">
    <property type="entry name" value="ABM"/>
    <property type="match status" value="1"/>
</dbReference>
<evidence type="ECO:0000313" key="3">
    <source>
        <dbReference type="Proteomes" id="UP000682843"/>
    </source>
</evidence>
<accession>A0ABX8ADR8</accession>
<keyword evidence="2" id="KW-0560">Oxidoreductase</keyword>
<keyword evidence="2" id="KW-0503">Monooxygenase</keyword>
<dbReference type="InterPro" id="IPR007138">
    <property type="entry name" value="ABM_dom"/>
</dbReference>
<dbReference type="SUPFAM" id="SSF54909">
    <property type="entry name" value="Dimeric alpha+beta barrel"/>
    <property type="match status" value="1"/>
</dbReference>
<dbReference type="RefSeq" id="WP_211910641.1">
    <property type="nucleotide sequence ID" value="NZ_CP036498.1"/>
</dbReference>
<dbReference type="Gene3D" id="3.30.70.100">
    <property type="match status" value="1"/>
</dbReference>
<dbReference type="EMBL" id="CP036498">
    <property type="protein sequence ID" value="QUS41911.1"/>
    <property type="molecule type" value="Genomic_DNA"/>
</dbReference>
<dbReference type="Proteomes" id="UP000682843">
    <property type="component" value="Chromosome"/>
</dbReference>
<gene>
    <name evidence="2" type="ORF">RPMA_26050</name>
</gene>
<reference evidence="2 3" key="1">
    <citation type="submission" date="2019-02" db="EMBL/GenBank/DDBJ databases">
        <title>Emended description of the genus Rhodopseudomonas and description of Rhodopseudomonas albus sp. nov., a non-phototrophic, heavy-metal-tolerant bacterium isolated from garden soil.</title>
        <authorList>
            <person name="Bao Z."/>
            <person name="Cao W.W."/>
            <person name="Sato Y."/>
            <person name="Nishizawa T."/>
            <person name="Zhao J."/>
            <person name="Guo Y."/>
            <person name="Ohta H."/>
        </authorList>
    </citation>
    <scope>NUCLEOTIDE SEQUENCE [LARGE SCALE GENOMIC DNA]</scope>
    <source>
        <strain evidence="2 3">SK50-23</strain>
    </source>
</reference>
<dbReference type="InterPro" id="IPR011008">
    <property type="entry name" value="Dimeric_a/b-barrel"/>
</dbReference>